<dbReference type="GeneID" id="5326601"/>
<organism evidence="1 2">
    <name type="scientific">Methanococcus aeolicus (strain ATCC BAA-1280 / DSM 17508 / OCM 812 / Nankai-3)</name>
    <dbReference type="NCBI Taxonomy" id="419665"/>
    <lineage>
        <taxon>Archaea</taxon>
        <taxon>Methanobacteriati</taxon>
        <taxon>Methanobacteriota</taxon>
        <taxon>Methanomada group</taxon>
        <taxon>Methanococci</taxon>
        <taxon>Methanococcales</taxon>
        <taxon>Methanococcaceae</taxon>
        <taxon>Methanococcus</taxon>
    </lineage>
</organism>
<dbReference type="InterPro" id="IPR019249">
    <property type="entry name" value="DUF2226"/>
</dbReference>
<dbReference type="AlphaFoldDB" id="A6UUZ3"/>
<dbReference type="Proteomes" id="UP000001106">
    <property type="component" value="Chromosome"/>
</dbReference>
<accession>A6UUZ3</accession>
<evidence type="ECO:0000313" key="2">
    <source>
        <dbReference type="Proteomes" id="UP000001106"/>
    </source>
</evidence>
<evidence type="ECO:0000313" key="1">
    <source>
        <dbReference type="EMBL" id="ABR56315.1"/>
    </source>
</evidence>
<sequence>MNINVIEGNFIKAASNYGEIEQIAKNLTGYLRISVKKDGGFEEGYIFVEGGQKIGYYHIDGMDETTGKKAEELISKMKEQDCMVEVYEYNDNKLNVMKDMFGEIFKIGAPKEEEKTTIKNTDHIYSNNKDYDTVVLNIPEGAPLNMGVSINEYKQYLSGYKLIEVFNKDNNEYKKAYIIYDNNTPILMAYEDNNGVLCGESSKNLAEDLLNNPNSVVDIFDYDINKINILKEYCPKMNLMQNIQTTTENNGEEDEDLNEFMDSLLANNEKKKEEEEHLSKEELMKKLGIRMPDDELIDNYINLISKPTPEELLNLKKDFEEKIHKIISNEENISSYSLDVSVEYDNRYICRCNIEIMPKKKMGFIKKKINIPYIIDKINSMIRENILDITPEVNIIIK</sequence>
<dbReference type="STRING" id="419665.Maeo_0732"/>
<reference evidence="1" key="1">
    <citation type="submission" date="2007-06" db="EMBL/GenBank/DDBJ databases">
        <title>Complete sequence of Methanococcus aeolicus Nankai-3.</title>
        <authorList>
            <consortium name="US DOE Joint Genome Institute"/>
            <person name="Copeland A."/>
            <person name="Lucas S."/>
            <person name="Lapidus A."/>
            <person name="Barry K."/>
            <person name="Glavina del Rio T."/>
            <person name="Dalin E."/>
            <person name="Tice H."/>
            <person name="Pitluck S."/>
            <person name="Chain P."/>
            <person name="Malfatti S."/>
            <person name="Shin M."/>
            <person name="Vergez L."/>
            <person name="Schmutz J."/>
            <person name="Larimer F."/>
            <person name="Land M."/>
            <person name="Hauser L."/>
            <person name="Kyrpides N."/>
            <person name="Lykidis A."/>
            <person name="Sieprawska-Lupa M."/>
            <person name="Whitman W.B."/>
            <person name="Richardson P."/>
        </authorList>
    </citation>
    <scope>NUCLEOTIDE SEQUENCE [LARGE SCALE GENOMIC DNA]</scope>
    <source>
        <strain evidence="1">Nankai-3</strain>
    </source>
</reference>
<dbReference type="eggNOG" id="arCOG06658">
    <property type="taxonomic scope" value="Archaea"/>
</dbReference>
<keyword evidence="2" id="KW-1185">Reference proteome</keyword>
<dbReference type="HOGENOM" id="CLU_712928_0_0_2"/>
<dbReference type="OrthoDB" id="65984at2157"/>
<protein>
    <submittedName>
        <fullName evidence="1">Uncharacterized protein</fullName>
    </submittedName>
</protein>
<dbReference type="RefSeq" id="WP_011973447.1">
    <property type="nucleotide sequence ID" value="NC_009635.1"/>
</dbReference>
<name>A6UUZ3_META3</name>
<proteinExistence type="predicted"/>
<gene>
    <name evidence="1" type="ordered locus">Maeo_0732</name>
</gene>
<dbReference type="EMBL" id="CP000743">
    <property type="protein sequence ID" value="ABR56315.1"/>
    <property type="molecule type" value="Genomic_DNA"/>
</dbReference>
<dbReference type="KEGG" id="mae:Maeo_0732"/>
<dbReference type="Pfam" id="PF09987">
    <property type="entry name" value="DUF2226"/>
    <property type="match status" value="2"/>
</dbReference>